<dbReference type="Proteomes" id="UP000196655">
    <property type="component" value="Unassembled WGS sequence"/>
</dbReference>
<dbReference type="PANTHER" id="PTHR43495">
    <property type="entry name" value="GABA PERMEASE"/>
    <property type="match status" value="1"/>
</dbReference>
<feature type="transmembrane region" description="Helical" evidence="10">
    <location>
        <begin position="333"/>
        <end position="352"/>
    </location>
</feature>
<feature type="transmembrane region" description="Helical" evidence="10">
    <location>
        <begin position="426"/>
        <end position="447"/>
    </location>
</feature>
<evidence type="ECO:0000313" key="12">
    <source>
        <dbReference type="EMBL" id="OWJ66766.1"/>
    </source>
</evidence>
<dbReference type="PROSITE" id="PS00218">
    <property type="entry name" value="AMINO_ACID_PERMEASE_1"/>
    <property type="match status" value="1"/>
</dbReference>
<evidence type="ECO:0000256" key="9">
    <source>
        <dbReference type="SAM" id="MobiDB-lite"/>
    </source>
</evidence>
<feature type="domain" description="Amino acid permease/ SLC12A" evidence="11">
    <location>
        <begin position="108"/>
        <end position="540"/>
    </location>
</feature>
<feature type="transmembrane region" description="Helical" evidence="10">
    <location>
        <begin position="218"/>
        <end position="236"/>
    </location>
</feature>
<feature type="transmembrane region" description="Helical" evidence="10">
    <location>
        <begin position="248"/>
        <end position="267"/>
    </location>
</feature>
<dbReference type="AlphaFoldDB" id="A0A211ZNK7"/>
<evidence type="ECO:0000313" key="13">
    <source>
        <dbReference type="Proteomes" id="UP000196655"/>
    </source>
</evidence>
<evidence type="ECO:0000256" key="6">
    <source>
        <dbReference type="ARBA" id="ARBA00022970"/>
    </source>
</evidence>
<feature type="transmembrane region" description="Helical" evidence="10">
    <location>
        <begin position="179"/>
        <end position="206"/>
    </location>
</feature>
<feature type="transmembrane region" description="Helical" evidence="10">
    <location>
        <begin position="364"/>
        <end position="389"/>
    </location>
</feature>
<dbReference type="Gene3D" id="1.20.1740.10">
    <property type="entry name" value="Amino acid/polyamine transporter I"/>
    <property type="match status" value="1"/>
</dbReference>
<feature type="transmembrane region" description="Helical" evidence="10">
    <location>
        <begin position="137"/>
        <end position="158"/>
    </location>
</feature>
<keyword evidence="3" id="KW-0813">Transport</keyword>
<organism evidence="12 13">
    <name type="scientific">Inquilinus limosus</name>
    <dbReference type="NCBI Taxonomy" id="171674"/>
    <lineage>
        <taxon>Bacteria</taxon>
        <taxon>Pseudomonadati</taxon>
        <taxon>Pseudomonadota</taxon>
        <taxon>Alphaproteobacteria</taxon>
        <taxon>Rhodospirillales</taxon>
        <taxon>Rhodospirillaceae</taxon>
        <taxon>Inquilinus</taxon>
    </lineage>
</organism>
<feature type="transmembrane region" description="Helical" evidence="10">
    <location>
        <begin position="521"/>
        <end position="541"/>
    </location>
</feature>
<name>A0A211ZNK7_9PROT</name>
<evidence type="ECO:0000256" key="7">
    <source>
        <dbReference type="ARBA" id="ARBA00022989"/>
    </source>
</evidence>
<dbReference type="PANTHER" id="PTHR43495:SF1">
    <property type="entry name" value="L-ASPARAGINE PERMEASE"/>
    <property type="match status" value="1"/>
</dbReference>
<feature type="transmembrane region" description="Helical" evidence="10">
    <location>
        <begin position="287"/>
        <end position="312"/>
    </location>
</feature>
<evidence type="ECO:0000259" key="11">
    <source>
        <dbReference type="Pfam" id="PF00324"/>
    </source>
</evidence>
<dbReference type="OrthoDB" id="5297508at2"/>
<keyword evidence="13" id="KW-1185">Reference proteome</keyword>
<keyword evidence="5 10" id="KW-0812">Transmembrane</keyword>
<evidence type="ECO:0000256" key="1">
    <source>
        <dbReference type="ARBA" id="ARBA00004651"/>
    </source>
</evidence>
<dbReference type="GO" id="GO:0005886">
    <property type="term" value="C:plasma membrane"/>
    <property type="evidence" value="ECO:0007669"/>
    <property type="project" value="UniProtKB-SubCell"/>
</dbReference>
<sequence length="568" mass="61324">MIRPPIRVPRFRDKFENSSRTPQGIPRLPEPHGRVHGEDFDNRFRCVLASASPAGQPRHEQSPRTRADIRVTQIDSSSPAPQASAADRRAWLESHEQGYHKGLRSRQVQMIAIGGAIGTGLFLGAGGRLQLAGPALALVYLVCGFFSFLILRALGELVMHRPSSGSFVSYTREFLGERAAFVAGWMFFLNWAMTGIVDTTAAALYMQYWSMFSDIPQWLFALIAIGLITVMNLIGVKWFGEMEFWFSLIKVAALALFLVIGVVVLGSGMEVGGHATGLQLVSANGGIFPHGLLPAIVIVQGVVFAYAGIELIGTAAGETEDARKILPRAINSVIWRIALFYVGSVALLVLLLPWTAYKSGESPFVTFFTALGVPGIGTIMNIVVLTAALSSLNSGLYSTGRVLRSLAMGGSAPDFVARMNARKVPYGGILVTVGIYCIGVVLNYVVPSQVFEIVLNIASLGIISTWAFILVCQLMLRRAVRRGEAQPITFRMPAAPASTWLTLLFLAGVVVLMALDYPVGSYTVASLPVIAAILAIGWALARKKVMARRPDSPMAQHEPLVAQGEGQP</sequence>
<dbReference type="FunFam" id="1.20.1740.10:FF:000001">
    <property type="entry name" value="Amino acid permease"/>
    <property type="match status" value="1"/>
</dbReference>
<dbReference type="STRING" id="1122125.GCA_000423185_01455"/>
<evidence type="ECO:0000256" key="8">
    <source>
        <dbReference type="ARBA" id="ARBA00023136"/>
    </source>
</evidence>
<feature type="transmembrane region" description="Helical" evidence="10">
    <location>
        <begin position="497"/>
        <end position="515"/>
    </location>
</feature>
<dbReference type="Pfam" id="PF00324">
    <property type="entry name" value="AA_permease"/>
    <property type="match status" value="1"/>
</dbReference>
<proteinExistence type="inferred from homology"/>
<evidence type="ECO:0000256" key="3">
    <source>
        <dbReference type="ARBA" id="ARBA00022448"/>
    </source>
</evidence>
<feature type="transmembrane region" description="Helical" evidence="10">
    <location>
        <begin position="453"/>
        <end position="476"/>
    </location>
</feature>
<dbReference type="EMBL" id="NHON01000019">
    <property type="protein sequence ID" value="OWJ66766.1"/>
    <property type="molecule type" value="Genomic_DNA"/>
</dbReference>
<dbReference type="NCBIfam" id="NF011623">
    <property type="entry name" value="PRK15049.1"/>
    <property type="match status" value="1"/>
</dbReference>
<keyword evidence="6" id="KW-0029">Amino-acid transport</keyword>
<dbReference type="GO" id="GO:0006865">
    <property type="term" value="P:amino acid transport"/>
    <property type="evidence" value="ECO:0007669"/>
    <property type="project" value="UniProtKB-KW"/>
</dbReference>
<dbReference type="InterPro" id="IPR004841">
    <property type="entry name" value="AA-permease/SLC12A_dom"/>
</dbReference>
<keyword evidence="8 10" id="KW-0472">Membrane</keyword>
<evidence type="ECO:0000256" key="10">
    <source>
        <dbReference type="SAM" id="Phobius"/>
    </source>
</evidence>
<dbReference type="InterPro" id="IPR004840">
    <property type="entry name" value="Amino_acid_permease_CS"/>
</dbReference>
<comment type="caution">
    <text evidence="12">The sequence shown here is derived from an EMBL/GenBank/DDBJ whole genome shotgun (WGS) entry which is preliminary data.</text>
</comment>
<dbReference type="GO" id="GO:0055085">
    <property type="term" value="P:transmembrane transport"/>
    <property type="evidence" value="ECO:0007669"/>
    <property type="project" value="InterPro"/>
</dbReference>
<evidence type="ECO:0000256" key="4">
    <source>
        <dbReference type="ARBA" id="ARBA00022475"/>
    </source>
</evidence>
<protein>
    <submittedName>
        <fullName evidence="12">Amino acid permease</fullName>
    </submittedName>
</protein>
<comment type="subcellular location">
    <subcellularLocation>
        <location evidence="1">Cell membrane</location>
        <topology evidence="1">Multi-pass membrane protein</topology>
    </subcellularLocation>
</comment>
<keyword evidence="4" id="KW-1003">Cell membrane</keyword>
<feature type="transmembrane region" description="Helical" evidence="10">
    <location>
        <begin position="110"/>
        <end position="131"/>
    </location>
</feature>
<reference evidence="13" key="1">
    <citation type="submission" date="2017-05" db="EMBL/GenBank/DDBJ databases">
        <authorList>
            <person name="Macchi M."/>
            <person name="Festa S."/>
            <person name="Coppotelli B.M."/>
            <person name="Morelli I.S."/>
        </authorList>
    </citation>
    <scope>NUCLEOTIDE SEQUENCE [LARGE SCALE GENOMIC DNA]</scope>
    <source>
        <strain evidence="13">I</strain>
    </source>
</reference>
<keyword evidence="7 10" id="KW-1133">Transmembrane helix</keyword>
<evidence type="ECO:0000256" key="2">
    <source>
        <dbReference type="ARBA" id="ARBA00008583"/>
    </source>
</evidence>
<comment type="similarity">
    <text evidence="2">Belongs to the amino acid-polyamine-organocation (APC) superfamily. Amino acid transporter (AAT) (TC 2.A.3.1) family.</text>
</comment>
<gene>
    <name evidence="12" type="ORF">BWR60_12615</name>
</gene>
<evidence type="ECO:0000256" key="5">
    <source>
        <dbReference type="ARBA" id="ARBA00022692"/>
    </source>
</evidence>
<accession>A0A211ZNK7</accession>
<feature type="region of interest" description="Disordered" evidence="9">
    <location>
        <begin position="1"/>
        <end position="33"/>
    </location>
</feature>